<keyword evidence="3" id="KW-1185">Reference proteome</keyword>
<dbReference type="AlphaFoldDB" id="A0A420ELN1"/>
<evidence type="ECO:0000313" key="3">
    <source>
        <dbReference type="Proteomes" id="UP000284395"/>
    </source>
</evidence>
<proteinExistence type="predicted"/>
<evidence type="ECO:0000256" key="1">
    <source>
        <dbReference type="SAM" id="Phobius"/>
    </source>
</evidence>
<keyword evidence="1" id="KW-0812">Transmembrane</keyword>
<dbReference type="EMBL" id="RAPF01000003">
    <property type="protein sequence ID" value="RKF21617.1"/>
    <property type="molecule type" value="Genomic_DNA"/>
</dbReference>
<reference evidence="2 3" key="1">
    <citation type="submission" date="2018-09" db="EMBL/GenBank/DDBJ databases">
        <title>Altererythrobacter spongiae sp. nov., isolated from a marine sponge.</title>
        <authorList>
            <person name="Zhuang L."/>
            <person name="Luo L."/>
        </authorList>
    </citation>
    <scope>NUCLEOTIDE SEQUENCE [LARGE SCALE GENOMIC DNA]</scope>
    <source>
        <strain evidence="2 3">HN-Y73</strain>
    </source>
</reference>
<dbReference type="Proteomes" id="UP000284395">
    <property type="component" value="Unassembled WGS sequence"/>
</dbReference>
<keyword evidence="1" id="KW-1133">Transmembrane helix</keyword>
<name>A0A420ELN1_9SPHN</name>
<accession>A0A420ELN1</accession>
<sequence>MENRPFHSWPNPRAGFGLLEANRHVGLDIGFHLAPVNVRTRQKSRIQAPLAIAKPSQKQRYISYINVLIIVFQYYCLTIRNHILIEYRY</sequence>
<keyword evidence="1" id="KW-0472">Membrane</keyword>
<evidence type="ECO:0000313" key="2">
    <source>
        <dbReference type="EMBL" id="RKF21617.1"/>
    </source>
</evidence>
<feature type="transmembrane region" description="Helical" evidence="1">
    <location>
        <begin position="61"/>
        <end position="79"/>
    </location>
</feature>
<gene>
    <name evidence="2" type="ORF">D6851_06135</name>
</gene>
<protein>
    <submittedName>
        <fullName evidence="2">Uncharacterized protein</fullName>
    </submittedName>
</protein>
<comment type="caution">
    <text evidence="2">The sequence shown here is derived from an EMBL/GenBank/DDBJ whole genome shotgun (WGS) entry which is preliminary data.</text>
</comment>
<organism evidence="2 3">
    <name type="scientific">Altericroceibacterium spongiae</name>
    <dbReference type="NCBI Taxonomy" id="2320269"/>
    <lineage>
        <taxon>Bacteria</taxon>
        <taxon>Pseudomonadati</taxon>
        <taxon>Pseudomonadota</taxon>
        <taxon>Alphaproteobacteria</taxon>
        <taxon>Sphingomonadales</taxon>
        <taxon>Erythrobacteraceae</taxon>
        <taxon>Altericroceibacterium</taxon>
    </lineage>
</organism>